<dbReference type="Gene3D" id="3.40.50.2000">
    <property type="entry name" value="Glycogen Phosphorylase B"/>
    <property type="match status" value="1"/>
</dbReference>
<protein>
    <recommendedName>
        <fullName evidence="4">Glycosyltransferase</fullName>
    </recommendedName>
</protein>
<name>A0A4R0XPX6_9BURK</name>
<dbReference type="Proteomes" id="UP000294200">
    <property type="component" value="Unassembled WGS sequence"/>
</dbReference>
<organism evidence="2 3">
    <name type="scientific">Paraburkholderia steynii</name>
    <dbReference type="NCBI Taxonomy" id="1245441"/>
    <lineage>
        <taxon>Bacteria</taxon>
        <taxon>Pseudomonadati</taxon>
        <taxon>Pseudomonadota</taxon>
        <taxon>Betaproteobacteria</taxon>
        <taxon>Burkholderiales</taxon>
        <taxon>Burkholderiaceae</taxon>
        <taxon>Paraburkholderia</taxon>
    </lineage>
</organism>
<dbReference type="EMBL" id="MWML01000011">
    <property type="protein sequence ID" value="TCG09489.1"/>
    <property type="molecule type" value="Genomic_DNA"/>
</dbReference>
<gene>
    <name evidence="2" type="ORF">BZM27_05350</name>
</gene>
<evidence type="ECO:0000256" key="1">
    <source>
        <dbReference type="SAM" id="Coils"/>
    </source>
</evidence>
<proteinExistence type="predicted"/>
<accession>A0A4R0XPX6</accession>
<reference evidence="2 3" key="1">
    <citation type="submission" date="2017-02" db="EMBL/GenBank/DDBJ databases">
        <title>Paraburkholderia sophoroidis sp. nov. and Paraburkholderia steynii sp. nov. rhizobial symbionts of the fynbos legume Hypocalyptus sophoroides.</title>
        <authorList>
            <person name="Steenkamp E.T."/>
            <person name="Beukes C.W."/>
            <person name="Van Zyl E."/>
            <person name="Avontuur J."/>
            <person name="Chan W.Y."/>
            <person name="Hassen A."/>
            <person name="Palmer M."/>
            <person name="Mthombeni L."/>
            <person name="Phalane F."/>
            <person name="Sereme K."/>
            <person name="Venter S.N."/>
        </authorList>
    </citation>
    <scope>NUCLEOTIDE SEQUENCE [LARGE SCALE GENOMIC DNA]</scope>
    <source>
        <strain evidence="2 3">HC1.1ba</strain>
    </source>
</reference>
<feature type="coiled-coil region" evidence="1">
    <location>
        <begin position="472"/>
        <end position="499"/>
    </location>
</feature>
<sequence length="536" mass="58756">MLFSRRWRFMTNPLTKSGLYPTVEDVLSDAGARLAADDVSSALQLVQRFVKAVNTDPRSIARVFADHALDDFCRTLGAGVLARFSAHRAAGNADASPEGTVYLATELYKTGGHTAVLEDLLKTGSFAGRSTILLTNVLGTANLEAIGQRFAAYGIDIECAPEGTLEARLIWALERLRALRPKNLLLFNHHEDSVAIAAAQPSLAERTIFYHHADHHLCLGVTLTYDLHADPSPMGYHNCRDHLGVDAAVYWPLTVEDRGDPGPHRRSLTAGGKLRTCSAGTRNKFEQPYRFQYADLIPKMLAATQGSHVHIGLLSESTLARIAEGMRREGIAADRLIYIEWVPSLWHALQEQAVDVYIGSFPVTGSRSLVEALGSGTPAIAHKSYMSCFHGGADMLYPQAFAWEAFDDLLSHLATLDVSALGQEARWARARFEQVHMLDALRRTIMLGQDAHPAPPLRPLYSDPLQTLLDDIGISAREIDRLERDREQLTAKNAELAADAHALRGALGDIHASRAWRMACAIRGLAQKVRSAGLPL</sequence>
<evidence type="ECO:0008006" key="4">
    <source>
        <dbReference type="Google" id="ProtNLM"/>
    </source>
</evidence>
<keyword evidence="3" id="KW-1185">Reference proteome</keyword>
<comment type="caution">
    <text evidence="2">The sequence shown here is derived from an EMBL/GenBank/DDBJ whole genome shotgun (WGS) entry which is preliminary data.</text>
</comment>
<keyword evidence="1" id="KW-0175">Coiled coil</keyword>
<dbReference type="AlphaFoldDB" id="A0A4R0XPX6"/>
<evidence type="ECO:0000313" key="3">
    <source>
        <dbReference type="Proteomes" id="UP000294200"/>
    </source>
</evidence>
<evidence type="ECO:0000313" key="2">
    <source>
        <dbReference type="EMBL" id="TCG09489.1"/>
    </source>
</evidence>